<accession>A0ABP0PV02</accession>
<proteinExistence type="predicted"/>
<dbReference type="Proteomes" id="UP001642484">
    <property type="component" value="Unassembled WGS sequence"/>
</dbReference>
<name>A0ABP0PV02_9DINO</name>
<evidence type="ECO:0000313" key="1">
    <source>
        <dbReference type="EMBL" id="CAK9079208.1"/>
    </source>
</evidence>
<evidence type="ECO:0000313" key="2">
    <source>
        <dbReference type="Proteomes" id="UP001642484"/>
    </source>
</evidence>
<keyword evidence="2" id="KW-1185">Reference proteome</keyword>
<gene>
    <name evidence="1" type="ORF">CCMP2556_LOCUS39019</name>
</gene>
<sequence length="282" mass="32338">MSIVHYLWEHIGVDVPPAKVAEYWSHNRKFKVPWAENHPAGDYHIPLALYGDSCRTRQVSYQPARKVLGIFLSCPLFRPKSVRASRWLVFSIEEDQLQGDITLDRVLLYIAWALNCLFTGRWPRCDMKGTEFTHHKAERAGKWICGRPLAFALTELRGDWLWFKGLFRLRSSWKITLVEDSYFLPAAGQHSLQAHLDAAYSDFRAFCRTNKIACSQPPFTVKLVIKNGQEIMLTAKAYNNRVICAWLAATLEKAQHVPACDDRIPTMFVAMLLACIVMRAIP</sequence>
<organism evidence="1 2">
    <name type="scientific">Durusdinium trenchii</name>
    <dbReference type="NCBI Taxonomy" id="1381693"/>
    <lineage>
        <taxon>Eukaryota</taxon>
        <taxon>Sar</taxon>
        <taxon>Alveolata</taxon>
        <taxon>Dinophyceae</taxon>
        <taxon>Suessiales</taxon>
        <taxon>Symbiodiniaceae</taxon>
        <taxon>Durusdinium</taxon>
    </lineage>
</organism>
<comment type="caution">
    <text evidence="1">The sequence shown here is derived from an EMBL/GenBank/DDBJ whole genome shotgun (WGS) entry which is preliminary data.</text>
</comment>
<protein>
    <submittedName>
        <fullName evidence="1">Uncharacterized protein</fullName>
    </submittedName>
</protein>
<dbReference type="EMBL" id="CAXAMN010023629">
    <property type="protein sequence ID" value="CAK9079208.1"/>
    <property type="molecule type" value="Genomic_DNA"/>
</dbReference>
<reference evidence="1 2" key="1">
    <citation type="submission" date="2024-02" db="EMBL/GenBank/DDBJ databases">
        <authorList>
            <person name="Chen Y."/>
            <person name="Shah S."/>
            <person name="Dougan E. K."/>
            <person name="Thang M."/>
            <person name="Chan C."/>
        </authorList>
    </citation>
    <scope>NUCLEOTIDE SEQUENCE [LARGE SCALE GENOMIC DNA]</scope>
</reference>